<proteinExistence type="predicted"/>
<dbReference type="Gene3D" id="1.10.510.10">
    <property type="entry name" value="Transferase(Phosphotransferase) domain 1"/>
    <property type="match status" value="1"/>
</dbReference>
<dbReference type="SUPFAM" id="SSF56112">
    <property type="entry name" value="Protein kinase-like (PK-like)"/>
    <property type="match status" value="1"/>
</dbReference>
<dbReference type="InterPro" id="IPR011009">
    <property type="entry name" value="Kinase-like_dom_sf"/>
</dbReference>
<evidence type="ECO:0000313" key="1">
    <source>
        <dbReference type="EMBL" id="WTU39109.1"/>
    </source>
</evidence>
<sequence length="287" mass="31090">MNEDTLVNRPVPGGALPLAAASADSGVFDVPGHADLVAKVFRGPCPPGRAERLRHLIELPDAMSAAERDILRTASCWPLAALVDQGGDVVGCLLPKAPEKFVFDRTTPSGRTHAGYLEIDWLANPDDVLERRGIPPQDMRSRAAVCRSITTVAAVLERHDLVYSDWSYSNAFWCVEDHSAYVIDVDGCAPHSSPNVQQPGWEDPLTPSTSAADKYVDRYRLALLAARCLTGRRRADHVVHALGRGTDGLDGAPGLRTVLLRMLLSPEREQRPSAHQLLVELVAAAEG</sequence>
<dbReference type="AlphaFoldDB" id="A0AAU2GSP5"/>
<organism evidence="1">
    <name type="scientific">Streptomyces sp. NBC_00060</name>
    <dbReference type="NCBI Taxonomy" id="2975636"/>
    <lineage>
        <taxon>Bacteria</taxon>
        <taxon>Bacillati</taxon>
        <taxon>Actinomycetota</taxon>
        <taxon>Actinomycetes</taxon>
        <taxon>Kitasatosporales</taxon>
        <taxon>Streptomycetaceae</taxon>
        <taxon>Streptomyces</taxon>
    </lineage>
</organism>
<accession>A0AAU2GSP5</accession>
<gene>
    <name evidence="1" type="ORF">OHV25_05705</name>
</gene>
<protein>
    <submittedName>
        <fullName evidence="1">Uncharacterized protein</fullName>
    </submittedName>
</protein>
<reference evidence="1" key="1">
    <citation type="submission" date="2022-10" db="EMBL/GenBank/DDBJ databases">
        <title>The complete genomes of actinobacterial strains from the NBC collection.</title>
        <authorList>
            <person name="Joergensen T.S."/>
            <person name="Alvarez Arevalo M."/>
            <person name="Sterndorff E.B."/>
            <person name="Faurdal D."/>
            <person name="Vuksanovic O."/>
            <person name="Mourched A.-S."/>
            <person name="Charusanti P."/>
            <person name="Shaw S."/>
            <person name="Blin K."/>
            <person name="Weber T."/>
        </authorList>
    </citation>
    <scope>NUCLEOTIDE SEQUENCE</scope>
    <source>
        <strain evidence="1">NBC_00060</strain>
    </source>
</reference>
<dbReference type="EMBL" id="CP108253">
    <property type="protein sequence ID" value="WTU39109.1"/>
    <property type="molecule type" value="Genomic_DNA"/>
</dbReference>
<name>A0AAU2GSP5_9ACTN</name>